<dbReference type="Gene3D" id="1.10.150.20">
    <property type="entry name" value="5' to 3' exonuclease, C-terminal subdomain"/>
    <property type="match status" value="1"/>
</dbReference>
<protein>
    <recommendedName>
        <fullName evidence="1">DNA-directed DNA polymerase family A palm domain-containing protein</fullName>
    </recommendedName>
</protein>
<dbReference type="Pfam" id="PF00476">
    <property type="entry name" value="DNA_pol_A"/>
    <property type="match status" value="1"/>
</dbReference>
<dbReference type="PRINTS" id="PR00868">
    <property type="entry name" value="DNAPOLI"/>
</dbReference>
<dbReference type="GO" id="GO:0003887">
    <property type="term" value="F:DNA-directed DNA polymerase activity"/>
    <property type="evidence" value="ECO:0007669"/>
    <property type="project" value="InterPro"/>
</dbReference>
<dbReference type="PANTHER" id="PTHR10133">
    <property type="entry name" value="DNA POLYMERASE I"/>
    <property type="match status" value="1"/>
</dbReference>
<dbReference type="EMBL" id="LAZR01029327">
    <property type="protein sequence ID" value="KKL59909.1"/>
    <property type="molecule type" value="Genomic_DNA"/>
</dbReference>
<dbReference type="SMART" id="SM00482">
    <property type="entry name" value="POLAc"/>
    <property type="match status" value="1"/>
</dbReference>
<dbReference type="Pfam" id="PF01612">
    <property type="entry name" value="DNA_pol_A_exo1"/>
    <property type="match status" value="1"/>
</dbReference>
<dbReference type="InterPro" id="IPR002562">
    <property type="entry name" value="3'-5'_exonuclease_dom"/>
</dbReference>
<dbReference type="SUPFAM" id="SSF56672">
    <property type="entry name" value="DNA/RNA polymerases"/>
    <property type="match status" value="1"/>
</dbReference>
<dbReference type="GO" id="GO:0008408">
    <property type="term" value="F:3'-5' exonuclease activity"/>
    <property type="evidence" value="ECO:0007669"/>
    <property type="project" value="InterPro"/>
</dbReference>
<dbReference type="GO" id="GO:0006261">
    <property type="term" value="P:DNA-templated DNA replication"/>
    <property type="evidence" value="ECO:0007669"/>
    <property type="project" value="InterPro"/>
</dbReference>
<comment type="caution">
    <text evidence="2">The sequence shown here is derived from an EMBL/GenBank/DDBJ whole genome shotgun (WGS) entry which is preliminary data.</text>
</comment>
<dbReference type="Gene3D" id="3.30.420.10">
    <property type="entry name" value="Ribonuclease H-like superfamily/Ribonuclease H"/>
    <property type="match status" value="1"/>
</dbReference>
<dbReference type="Gene3D" id="1.20.1060.10">
    <property type="entry name" value="Taq DNA Polymerase, Chain T, domain 4"/>
    <property type="match status" value="1"/>
</dbReference>
<feature type="domain" description="DNA-directed DNA polymerase family A palm" evidence="1">
    <location>
        <begin position="342"/>
        <end position="527"/>
    </location>
</feature>
<evidence type="ECO:0000259" key="1">
    <source>
        <dbReference type="SMART" id="SM00482"/>
    </source>
</evidence>
<dbReference type="InterPro" id="IPR012337">
    <property type="entry name" value="RNaseH-like_sf"/>
</dbReference>
<dbReference type="Gene3D" id="3.30.70.370">
    <property type="match status" value="1"/>
</dbReference>
<gene>
    <name evidence="2" type="ORF">LCGC14_2210610</name>
</gene>
<evidence type="ECO:0000313" key="2">
    <source>
        <dbReference type="EMBL" id="KKL59909.1"/>
    </source>
</evidence>
<dbReference type="PANTHER" id="PTHR10133:SF62">
    <property type="entry name" value="DNA POLYMERASE THETA"/>
    <property type="match status" value="1"/>
</dbReference>
<dbReference type="InterPro" id="IPR036397">
    <property type="entry name" value="RNaseH_sf"/>
</dbReference>
<dbReference type="InterPro" id="IPR002298">
    <property type="entry name" value="DNA_polymerase_A"/>
</dbReference>
<proteinExistence type="predicted"/>
<organism evidence="2">
    <name type="scientific">marine sediment metagenome</name>
    <dbReference type="NCBI Taxonomy" id="412755"/>
    <lineage>
        <taxon>unclassified sequences</taxon>
        <taxon>metagenomes</taxon>
        <taxon>ecological metagenomes</taxon>
    </lineage>
</organism>
<sequence>MNFVHDPNSNFYYMGTEEATASTYKDTFVNNKPSIISIDIETISLKERVPIGIGISTSPQHSFYFRLFPEESPAVPWDILRDPAITKIGHNLIFDLSAMREYNIGNTNIMDTNVMARLLCYQFSGLMDMTPVHGMEVHDVKEYIPKGGTMLDVAEETVARKCMQDSSASFKLYQELWDSTNLGYLAIEMQVIPICIEMSYRGILIDQEYREKVENELQEQADYYQGLCNEVGFNPGSPQQVAYILAKRNAYSVFRKLPFTRGFKKRSLSTAVEILEKMDDPLASIVLKYRKYTKLNSTYIKPWAHDERAYCRYHLDAATGRPSSTDRNMQNIPGKRSDIVNCRNILLPDNGIWTDMDWQQLELRVLAYLSQDKEMLHIYETGGDIHQTTAEFLNIDRSFAKNVNFALIYGATDETLMETAHIRSLDRARQLKESMFQLFTGVGDWIEAKHHEATQTYKARTIFGRDLRLPTEEEERIDGIHRKSVNYPIQGSAAEILKRGLIRMKDLNLSLQVHDELLVDGFVPDYRFKPLEDIAPFHTPVEVKYLDRWQ</sequence>
<name>A0A0F9DE29_9ZZZZ</name>
<accession>A0A0F9DE29</accession>
<dbReference type="AlphaFoldDB" id="A0A0F9DE29"/>
<dbReference type="InterPro" id="IPR001098">
    <property type="entry name" value="DNA-dir_DNA_pol_A_palm_dom"/>
</dbReference>
<dbReference type="InterPro" id="IPR043502">
    <property type="entry name" value="DNA/RNA_pol_sf"/>
</dbReference>
<dbReference type="SUPFAM" id="SSF53098">
    <property type="entry name" value="Ribonuclease H-like"/>
    <property type="match status" value="1"/>
</dbReference>
<dbReference type="GO" id="GO:0006302">
    <property type="term" value="P:double-strand break repair"/>
    <property type="evidence" value="ECO:0007669"/>
    <property type="project" value="TreeGrafter"/>
</dbReference>
<reference evidence="2" key="1">
    <citation type="journal article" date="2015" name="Nature">
        <title>Complex archaea that bridge the gap between prokaryotes and eukaryotes.</title>
        <authorList>
            <person name="Spang A."/>
            <person name="Saw J.H."/>
            <person name="Jorgensen S.L."/>
            <person name="Zaremba-Niedzwiedzka K."/>
            <person name="Martijn J."/>
            <person name="Lind A.E."/>
            <person name="van Eijk R."/>
            <person name="Schleper C."/>
            <person name="Guy L."/>
            <person name="Ettema T.J."/>
        </authorList>
    </citation>
    <scope>NUCLEOTIDE SEQUENCE</scope>
</reference>
<dbReference type="GO" id="GO:0003677">
    <property type="term" value="F:DNA binding"/>
    <property type="evidence" value="ECO:0007669"/>
    <property type="project" value="InterPro"/>
</dbReference>